<dbReference type="GO" id="GO:0000122">
    <property type="term" value="P:negative regulation of transcription by RNA polymerase II"/>
    <property type="evidence" value="ECO:0007669"/>
    <property type="project" value="EnsemblFungi"/>
</dbReference>
<dbReference type="AlphaFoldDB" id="G0WB28"/>
<proteinExistence type="predicted"/>
<dbReference type="InterPro" id="IPR001680">
    <property type="entry name" value="WD40_rpt"/>
</dbReference>
<evidence type="ECO:0000313" key="7">
    <source>
        <dbReference type="Proteomes" id="UP000000689"/>
    </source>
</evidence>
<dbReference type="GO" id="GO:0005634">
    <property type="term" value="C:nucleus"/>
    <property type="evidence" value="ECO:0007669"/>
    <property type="project" value="EnsemblFungi"/>
</dbReference>
<dbReference type="InterPro" id="IPR015943">
    <property type="entry name" value="WD40/YVTN_repeat-like_dom_sf"/>
</dbReference>
<dbReference type="SMART" id="SM00320">
    <property type="entry name" value="WD40"/>
    <property type="match status" value="3"/>
</dbReference>
<keyword evidence="7" id="KW-1185">Reference proteome</keyword>
<accession>G0WB28</accession>
<dbReference type="FunFam" id="2.130.10.10:FF:000523">
    <property type="entry name" value="Transcriptional modulator"/>
    <property type="match status" value="1"/>
</dbReference>
<name>G0WB28_NAUDC</name>
<protein>
    <submittedName>
        <fullName evidence="6">Uncharacterized protein</fullName>
    </submittedName>
</protein>
<dbReference type="PANTHER" id="PTHR22850">
    <property type="entry name" value="WD40 REPEAT FAMILY"/>
    <property type="match status" value="1"/>
</dbReference>
<keyword evidence="3" id="KW-0805">Transcription regulation</keyword>
<reference evidence="6 7" key="1">
    <citation type="journal article" date="2011" name="Proc. Natl. Acad. Sci. U.S.A.">
        <title>Evolutionary erosion of yeast sex chromosomes by mating-type switching accidents.</title>
        <authorList>
            <person name="Gordon J.L."/>
            <person name="Armisen D."/>
            <person name="Proux-Wera E."/>
            <person name="Oheigeartaigh S.S."/>
            <person name="Byrne K.P."/>
            <person name="Wolfe K.H."/>
        </authorList>
    </citation>
    <scope>NUCLEOTIDE SEQUENCE [LARGE SCALE GENOMIC DNA]</scope>
    <source>
        <strain evidence="7">ATCC 10597 / BCRC 20456 / CBS 421 / NBRC 0211 / NRRL Y-12639</strain>
    </source>
</reference>
<keyword evidence="1" id="KW-0853">WD repeat</keyword>
<dbReference type="eggNOG" id="ENOG502QSEV">
    <property type="taxonomic scope" value="Eukaryota"/>
</dbReference>
<dbReference type="GO" id="GO:0061186">
    <property type="term" value="P:negative regulation of silent mating-type cassette heterochromatin formation"/>
    <property type="evidence" value="ECO:0007669"/>
    <property type="project" value="EnsemblFungi"/>
</dbReference>
<evidence type="ECO:0000313" key="6">
    <source>
        <dbReference type="EMBL" id="CCD24948.1"/>
    </source>
</evidence>
<dbReference type="OMA" id="ANFYHSG"/>
<dbReference type="GeneID" id="11498838"/>
<dbReference type="KEGG" id="ndi:NDAI_0E01320"/>
<dbReference type="GO" id="GO:0003714">
    <property type="term" value="F:transcription corepressor activity"/>
    <property type="evidence" value="ECO:0007669"/>
    <property type="project" value="EnsemblFungi"/>
</dbReference>
<dbReference type="RefSeq" id="XP_003670191.1">
    <property type="nucleotide sequence ID" value="XM_003670143.1"/>
</dbReference>
<dbReference type="GO" id="GO:0051321">
    <property type="term" value="P:meiotic cell cycle"/>
    <property type="evidence" value="ECO:0007669"/>
    <property type="project" value="UniProtKB-KW"/>
</dbReference>
<keyword evidence="4" id="KW-0804">Transcription</keyword>
<dbReference type="InterPro" id="IPR050459">
    <property type="entry name" value="WD_repeat_RBAP46/RBAP48/MSI1"/>
</dbReference>
<dbReference type="Gene3D" id="2.130.10.10">
    <property type="entry name" value="YVTN repeat-like/Quinoprotein amine dehydrogenase"/>
    <property type="match status" value="1"/>
</dbReference>
<dbReference type="SUPFAM" id="SSF50978">
    <property type="entry name" value="WD40 repeat-like"/>
    <property type="match status" value="1"/>
</dbReference>
<keyword evidence="5" id="KW-0469">Meiosis</keyword>
<keyword evidence="2" id="KW-0677">Repeat</keyword>
<evidence type="ECO:0000256" key="5">
    <source>
        <dbReference type="ARBA" id="ARBA00023254"/>
    </source>
</evidence>
<dbReference type="STRING" id="1071378.G0WB28"/>
<organism evidence="6 7">
    <name type="scientific">Naumovozyma dairenensis (strain ATCC 10597 / BCRC 20456 / CBS 421 / NBRC 0211 / NRRL Y-12639)</name>
    <name type="common">Saccharomyces dairenensis</name>
    <dbReference type="NCBI Taxonomy" id="1071378"/>
    <lineage>
        <taxon>Eukaryota</taxon>
        <taxon>Fungi</taxon>
        <taxon>Dikarya</taxon>
        <taxon>Ascomycota</taxon>
        <taxon>Saccharomycotina</taxon>
        <taxon>Saccharomycetes</taxon>
        <taxon>Saccharomycetales</taxon>
        <taxon>Saccharomycetaceae</taxon>
        <taxon>Naumovozyma</taxon>
    </lineage>
</organism>
<dbReference type="Proteomes" id="UP000000689">
    <property type="component" value="Chromosome 5"/>
</dbReference>
<evidence type="ECO:0000256" key="4">
    <source>
        <dbReference type="ARBA" id="ARBA00023163"/>
    </source>
</evidence>
<dbReference type="InterPro" id="IPR036322">
    <property type="entry name" value="WD40_repeat_dom_sf"/>
</dbReference>
<evidence type="ECO:0000256" key="3">
    <source>
        <dbReference type="ARBA" id="ARBA00023015"/>
    </source>
</evidence>
<dbReference type="EMBL" id="HE580271">
    <property type="protein sequence ID" value="CCD24948.1"/>
    <property type="molecule type" value="Genomic_DNA"/>
</dbReference>
<dbReference type="HOGENOM" id="CLU_036523_0_0_1"/>
<evidence type="ECO:0000256" key="2">
    <source>
        <dbReference type="ARBA" id="ARBA00022737"/>
    </source>
</evidence>
<dbReference type="GO" id="GO:0045944">
    <property type="term" value="P:positive regulation of transcription by RNA polymerase II"/>
    <property type="evidence" value="ECO:0007669"/>
    <property type="project" value="EnsemblFungi"/>
</dbReference>
<dbReference type="GO" id="GO:0006606">
    <property type="term" value="P:protein import into nucleus"/>
    <property type="evidence" value="ECO:0007669"/>
    <property type="project" value="EnsemblFungi"/>
</dbReference>
<evidence type="ECO:0000256" key="1">
    <source>
        <dbReference type="ARBA" id="ARBA00022574"/>
    </source>
</evidence>
<dbReference type="OrthoDB" id="427795at2759"/>
<sequence length="427" mass="47308">MTKTYKQSAYEHISSFKPKFVQRVDNILHHSKSLAFSTNVTPDTDKGTLTTSVIYSQGSDIYEMQCSLPIAGDNDKKPKPGSEYGDAFAKVEKTALSPKWVYSGETVAKMSYLDGNETTLLAMSKNGSLAWFQDGVKVPVHIVQEMMGPATSYAAMHSHVRPDSLAVSDFSLSLDNETIVKSQSNGSEEDSILKIVDNAGKPSEILRTIHVPGTTVTHTVRFFDNHMFASCSDDNVLRFWDTRTNDKPLWILSDPQNGRMTSFDASTVSSDLFVAGFSTGVLKLWDARAVESATQDFTNRQNGEEPIQKEIANFYHSGGDSVVDVQFSPTSPSEILTVGGSGNVYHWDMEYALSNYDPEDTNRVPQDASEELQTESLRFVHRGGSRRNPQQHGKRNTVAWHPVIDDFVGTVDEDSLVTVYKPFTISS</sequence>
<dbReference type="GO" id="GO:0051457">
    <property type="term" value="P:maintenance of protein location in nucleus"/>
    <property type="evidence" value="ECO:0007669"/>
    <property type="project" value="EnsemblFungi"/>
</dbReference>
<gene>
    <name evidence="6" type="primary">NDAI0E01320</name>
    <name evidence="6" type="ordered locus">NDAI_0E01320</name>
</gene>